<dbReference type="Proteomes" id="UP000297643">
    <property type="component" value="Unassembled WGS sequence"/>
</dbReference>
<dbReference type="EMBL" id="SOFM01000007">
    <property type="protein sequence ID" value="TFC07396.1"/>
    <property type="molecule type" value="Genomic_DNA"/>
</dbReference>
<dbReference type="SMART" id="SM00448">
    <property type="entry name" value="REC"/>
    <property type="match status" value="1"/>
</dbReference>
<evidence type="ECO:0000256" key="4">
    <source>
        <dbReference type="ARBA" id="ARBA00023125"/>
    </source>
</evidence>
<organism evidence="10 11">
    <name type="scientific">Cryobacterium mannosilyticum</name>
    <dbReference type="NCBI Taxonomy" id="1259190"/>
    <lineage>
        <taxon>Bacteria</taxon>
        <taxon>Bacillati</taxon>
        <taxon>Actinomycetota</taxon>
        <taxon>Actinomycetes</taxon>
        <taxon>Micrococcales</taxon>
        <taxon>Microbacteriaceae</taxon>
        <taxon>Cryobacterium</taxon>
    </lineage>
</organism>
<evidence type="ECO:0000313" key="11">
    <source>
        <dbReference type="Proteomes" id="UP000297643"/>
    </source>
</evidence>
<dbReference type="Pfam" id="PF00486">
    <property type="entry name" value="Trans_reg_C"/>
    <property type="match status" value="1"/>
</dbReference>
<dbReference type="CDD" id="cd19935">
    <property type="entry name" value="REC_OmpR_CusR-like"/>
    <property type="match status" value="1"/>
</dbReference>
<dbReference type="PANTHER" id="PTHR48111:SF36">
    <property type="entry name" value="TRANSCRIPTIONAL REGULATORY PROTEIN CUTR"/>
    <property type="match status" value="1"/>
</dbReference>
<dbReference type="GO" id="GO:0000156">
    <property type="term" value="F:phosphorelay response regulator activity"/>
    <property type="evidence" value="ECO:0007669"/>
    <property type="project" value="TreeGrafter"/>
</dbReference>
<dbReference type="GO" id="GO:0032993">
    <property type="term" value="C:protein-DNA complex"/>
    <property type="evidence" value="ECO:0007669"/>
    <property type="project" value="TreeGrafter"/>
</dbReference>
<dbReference type="GO" id="GO:0006355">
    <property type="term" value="P:regulation of DNA-templated transcription"/>
    <property type="evidence" value="ECO:0007669"/>
    <property type="project" value="InterPro"/>
</dbReference>
<dbReference type="PROSITE" id="PS51755">
    <property type="entry name" value="OMPR_PHOB"/>
    <property type="match status" value="1"/>
</dbReference>
<keyword evidence="2" id="KW-0902">Two-component regulatory system</keyword>
<dbReference type="RefSeq" id="WP_134506650.1">
    <property type="nucleotide sequence ID" value="NZ_SOFM01000007.1"/>
</dbReference>
<evidence type="ECO:0000256" key="1">
    <source>
        <dbReference type="ARBA" id="ARBA00022553"/>
    </source>
</evidence>
<evidence type="ECO:0000256" key="2">
    <source>
        <dbReference type="ARBA" id="ARBA00023012"/>
    </source>
</evidence>
<dbReference type="GO" id="GO:0005829">
    <property type="term" value="C:cytosol"/>
    <property type="evidence" value="ECO:0007669"/>
    <property type="project" value="TreeGrafter"/>
</dbReference>
<feature type="domain" description="Response regulatory" evidence="8">
    <location>
        <begin position="2"/>
        <end position="116"/>
    </location>
</feature>
<evidence type="ECO:0000259" key="8">
    <source>
        <dbReference type="PROSITE" id="PS50110"/>
    </source>
</evidence>
<dbReference type="Pfam" id="PF00072">
    <property type="entry name" value="Response_reg"/>
    <property type="match status" value="1"/>
</dbReference>
<feature type="domain" description="OmpR/PhoB-type" evidence="9">
    <location>
        <begin position="124"/>
        <end position="222"/>
    </location>
</feature>
<dbReference type="CDD" id="cd00383">
    <property type="entry name" value="trans_reg_C"/>
    <property type="match status" value="1"/>
</dbReference>
<evidence type="ECO:0000313" key="10">
    <source>
        <dbReference type="EMBL" id="TFC07396.1"/>
    </source>
</evidence>
<accession>A0A4R8WH75</accession>
<dbReference type="AlphaFoldDB" id="A0A4R8WH75"/>
<evidence type="ECO:0000256" key="5">
    <source>
        <dbReference type="ARBA" id="ARBA00023163"/>
    </source>
</evidence>
<evidence type="ECO:0000256" key="3">
    <source>
        <dbReference type="ARBA" id="ARBA00023015"/>
    </source>
</evidence>
<dbReference type="Gene3D" id="3.40.50.2300">
    <property type="match status" value="1"/>
</dbReference>
<dbReference type="PANTHER" id="PTHR48111">
    <property type="entry name" value="REGULATOR OF RPOS"/>
    <property type="match status" value="1"/>
</dbReference>
<dbReference type="InterPro" id="IPR001789">
    <property type="entry name" value="Sig_transdc_resp-reg_receiver"/>
</dbReference>
<keyword evidence="5" id="KW-0804">Transcription</keyword>
<name>A0A4R8WH75_9MICO</name>
<dbReference type="FunFam" id="3.40.50.2300:FF:000001">
    <property type="entry name" value="DNA-binding response regulator PhoB"/>
    <property type="match status" value="1"/>
</dbReference>
<reference evidence="10 11" key="1">
    <citation type="submission" date="2019-03" db="EMBL/GenBank/DDBJ databases">
        <title>Genomics of glacier-inhabiting Cryobacterium strains.</title>
        <authorList>
            <person name="Liu Q."/>
            <person name="Xin Y.-H."/>
        </authorList>
    </citation>
    <scope>NUCLEOTIDE SEQUENCE [LARGE SCALE GENOMIC DNA]</scope>
    <source>
        <strain evidence="10 11">RHLT2-21</strain>
    </source>
</reference>
<keyword evidence="3" id="KW-0805">Transcription regulation</keyword>
<dbReference type="PROSITE" id="PS50110">
    <property type="entry name" value="RESPONSE_REGULATORY"/>
    <property type="match status" value="1"/>
</dbReference>
<dbReference type="InterPro" id="IPR039420">
    <property type="entry name" value="WalR-like"/>
</dbReference>
<evidence type="ECO:0000256" key="6">
    <source>
        <dbReference type="PROSITE-ProRule" id="PRU00169"/>
    </source>
</evidence>
<comment type="caution">
    <text evidence="10">The sequence shown here is derived from an EMBL/GenBank/DDBJ whole genome shotgun (WGS) entry which is preliminary data.</text>
</comment>
<dbReference type="FunFam" id="1.10.10.10:FF:000005">
    <property type="entry name" value="Two-component system response regulator"/>
    <property type="match status" value="1"/>
</dbReference>
<dbReference type="SUPFAM" id="SSF52172">
    <property type="entry name" value="CheY-like"/>
    <property type="match status" value="1"/>
</dbReference>
<dbReference type="Gene3D" id="1.10.10.10">
    <property type="entry name" value="Winged helix-like DNA-binding domain superfamily/Winged helix DNA-binding domain"/>
    <property type="match status" value="1"/>
</dbReference>
<evidence type="ECO:0000256" key="7">
    <source>
        <dbReference type="PROSITE-ProRule" id="PRU01091"/>
    </source>
</evidence>
<dbReference type="InterPro" id="IPR036388">
    <property type="entry name" value="WH-like_DNA-bd_sf"/>
</dbReference>
<protein>
    <submittedName>
        <fullName evidence="10">Response regulator transcription factor</fullName>
    </submittedName>
</protein>
<feature type="modified residue" description="4-aspartylphosphate" evidence="6">
    <location>
        <position position="51"/>
    </location>
</feature>
<keyword evidence="1 6" id="KW-0597">Phosphoprotein</keyword>
<dbReference type="GO" id="GO:0000976">
    <property type="term" value="F:transcription cis-regulatory region binding"/>
    <property type="evidence" value="ECO:0007669"/>
    <property type="project" value="TreeGrafter"/>
</dbReference>
<dbReference type="InterPro" id="IPR011006">
    <property type="entry name" value="CheY-like_superfamily"/>
</dbReference>
<feature type="DNA-binding region" description="OmpR/PhoB-type" evidence="7">
    <location>
        <begin position="124"/>
        <end position="222"/>
    </location>
</feature>
<evidence type="ECO:0000259" key="9">
    <source>
        <dbReference type="PROSITE" id="PS51755"/>
    </source>
</evidence>
<proteinExistence type="predicted"/>
<keyword evidence="11" id="KW-1185">Reference proteome</keyword>
<gene>
    <name evidence="10" type="ORF">E3O32_02465</name>
</gene>
<dbReference type="SMART" id="SM00862">
    <property type="entry name" value="Trans_reg_C"/>
    <property type="match status" value="1"/>
</dbReference>
<sequence>MKVLLVDDDEKITTALGRGLRAEGFTVDVERNGIDGLWRAGEGTYDVIVLDIMMPGRNGFLVCADLRAADNWTPILMLTAKDGDLDEAEALDTGADDYLVKPFSFPVLVARLHALIRRSGSATPPPSGVADLRVDPLYHRVWVGESEVTVTSREFDVLHYLVHRAGQVLSKQHILDGVWSDDFDGDPNIVEVYVARLRRKLEQHESRAEIETVRGAGYRLAAGPAGPAGSGPR</sequence>
<keyword evidence="4 7" id="KW-0238">DNA-binding</keyword>
<dbReference type="InterPro" id="IPR001867">
    <property type="entry name" value="OmpR/PhoB-type_DNA-bd"/>
</dbReference>